<accession>A0ABQ5VDS1</accession>
<evidence type="ECO:0000256" key="1">
    <source>
        <dbReference type="SAM" id="MobiDB-lite"/>
    </source>
</evidence>
<sequence>MARGAEMTDILNNTQAPDTPDVRAAQTRLDAAQAEWVDAGVEAGLLVASLSPVGGQVADGISLARNVAGGNYGAAIVDGIGFVPVLGDVFKGWFRGGRVARRVQQAEELLSAGRRQFQRVSEIARRKAASGVLRRRMQQRRDNIMRKYEGCQDEVCRAARDAELRDMYSQHGRNLPAESTGSFRNPDGSPAPPGEGTFIPNPNDRTGGDLADALDEHGASGIPYSNGQPDLSGFPPRGSAGPDGNAWSVEIEQSLTGERGADRNASWGTWRDQYGDTHRDPSGGHWHHSGDGATMQYVDADIHGALSHSGDASINQSPEF</sequence>
<feature type="region of interest" description="Disordered" evidence="1">
    <location>
        <begin position="172"/>
        <end position="292"/>
    </location>
</feature>
<dbReference type="EMBL" id="BSNL01000001">
    <property type="protein sequence ID" value="GLQ25651.1"/>
    <property type="molecule type" value="Genomic_DNA"/>
</dbReference>
<dbReference type="Pfam" id="PF14414">
    <property type="entry name" value="WHH"/>
    <property type="match status" value="1"/>
</dbReference>
<comment type="caution">
    <text evidence="2">The sequence shown here is derived from an EMBL/GenBank/DDBJ whole genome shotgun (WGS) entry which is preliminary data.</text>
</comment>
<evidence type="ECO:0000313" key="3">
    <source>
        <dbReference type="Proteomes" id="UP001161388"/>
    </source>
</evidence>
<reference evidence="2" key="1">
    <citation type="journal article" date="2014" name="Int. J. Syst. Evol. Microbiol.">
        <title>Complete genome of a new Firmicutes species belonging to the dominant human colonic microbiota ('Ruminococcus bicirculans') reveals two chromosomes and a selective capacity to utilize plant glucans.</title>
        <authorList>
            <consortium name="NISC Comparative Sequencing Program"/>
            <person name="Wegmann U."/>
            <person name="Louis P."/>
            <person name="Goesmann A."/>
            <person name="Henrissat B."/>
            <person name="Duncan S.H."/>
            <person name="Flint H.J."/>
        </authorList>
    </citation>
    <scope>NUCLEOTIDE SEQUENCE</scope>
    <source>
        <strain evidence="2">NBRC 109915</strain>
    </source>
</reference>
<evidence type="ECO:0000313" key="2">
    <source>
        <dbReference type="EMBL" id="GLQ25651.1"/>
    </source>
</evidence>
<organism evidence="2 3">
    <name type="scientific">Sulfitobacter pacificus</name>
    <dbReference type="NCBI Taxonomy" id="1499314"/>
    <lineage>
        <taxon>Bacteria</taxon>
        <taxon>Pseudomonadati</taxon>
        <taxon>Pseudomonadota</taxon>
        <taxon>Alphaproteobacteria</taxon>
        <taxon>Rhodobacterales</taxon>
        <taxon>Roseobacteraceae</taxon>
        <taxon>Sulfitobacter</taxon>
    </lineage>
</organism>
<dbReference type="Proteomes" id="UP001161388">
    <property type="component" value="Unassembled WGS sequence"/>
</dbReference>
<name>A0ABQ5VDS1_9RHOB</name>
<reference evidence="2" key="2">
    <citation type="submission" date="2023-01" db="EMBL/GenBank/DDBJ databases">
        <title>Draft genome sequence of Sulfitobacter pacificus strain NBRC 109915.</title>
        <authorList>
            <person name="Sun Q."/>
            <person name="Mori K."/>
        </authorList>
    </citation>
    <scope>NUCLEOTIDE SEQUENCE</scope>
    <source>
        <strain evidence="2">NBRC 109915</strain>
    </source>
</reference>
<proteinExistence type="predicted"/>
<dbReference type="InterPro" id="IPR032869">
    <property type="entry name" value="WHH_dom_containing"/>
</dbReference>
<protein>
    <submittedName>
        <fullName evidence="2">Uncharacterized protein</fullName>
    </submittedName>
</protein>
<gene>
    <name evidence="2" type="ORF">GCM10007927_04540</name>
</gene>
<keyword evidence="3" id="KW-1185">Reference proteome</keyword>
<feature type="compositionally biased region" description="Basic and acidic residues" evidence="1">
    <location>
        <begin position="273"/>
        <end position="282"/>
    </location>
</feature>